<dbReference type="Gene3D" id="3.40.50.800">
    <property type="entry name" value="Anticodon-binding domain"/>
    <property type="match status" value="1"/>
</dbReference>
<evidence type="ECO:0000256" key="6">
    <source>
        <dbReference type="ARBA" id="ARBA00022741"/>
    </source>
</evidence>
<dbReference type="Pfam" id="PF03129">
    <property type="entry name" value="HGTP_anticodon"/>
    <property type="match status" value="1"/>
</dbReference>
<dbReference type="SUPFAM" id="SSF81271">
    <property type="entry name" value="TGS-like"/>
    <property type="match status" value="1"/>
</dbReference>
<protein>
    <recommendedName>
        <fullName evidence="13">Threonine--tRNA ligase</fullName>
        <ecNumber evidence="13">6.1.1.3</ecNumber>
    </recommendedName>
    <alternativeName>
        <fullName evidence="13">Threonyl-tRNA synthetase</fullName>
        <shortName evidence="13">ThrRS</shortName>
    </alternativeName>
</protein>
<feature type="domain" description="Aminoacyl-transfer RNA synthetases class-II family profile" evidence="14">
    <location>
        <begin position="243"/>
        <end position="548"/>
    </location>
</feature>
<dbReference type="HAMAP" id="MF_00184">
    <property type="entry name" value="Thr_tRNA_synth"/>
    <property type="match status" value="1"/>
</dbReference>
<evidence type="ECO:0000256" key="13">
    <source>
        <dbReference type="HAMAP-Rule" id="MF_00184"/>
    </source>
</evidence>
<dbReference type="CDD" id="cd01667">
    <property type="entry name" value="TGS_ThrRS"/>
    <property type="match status" value="1"/>
</dbReference>
<evidence type="ECO:0000256" key="10">
    <source>
        <dbReference type="ARBA" id="ARBA00022917"/>
    </source>
</evidence>
<evidence type="ECO:0000256" key="9">
    <source>
        <dbReference type="ARBA" id="ARBA00022884"/>
    </source>
</evidence>
<evidence type="ECO:0000256" key="5">
    <source>
        <dbReference type="ARBA" id="ARBA00022723"/>
    </source>
</evidence>
<sequence length="653" mass="73839">MITLTLPDGATRQFDEPLTGIAFAESISKSLAKKALALKINGEAVDLATVIDSDCEIAVLTASDEEGVDLMRHDCAHVLAEAVQELFPDTQVTIGPVIENGFYYDFARETPFSLDDLEKIEARMRDIVDRDEEIIREVWNRDEAIAHFRNIGEIYKADIIASIPAGEDVSVYRQGDWKDLCRGPHLPSTGKLGKAFKLTKLAGAYWRGDSNNVMLQRIYGTCWGNEKDLKSYLHMVEEAEKRDHRKLGRDMDLFHLQEEAQGSVFWHAKGYTIWQSLEQYIRRRLTENDYQEVKTPQILDKKFWEQSGHWEKFRENMFVVPDEVPSLEDEEAVLSGEGELMALKPMNCPAHVQIFKQGIKSYRDLPLRMAEFGCCHRNEPHGALHGLMRVRQMTQDDAHIFCREDQIISEAVDFCNLVKQVYTDLGFEDVSVKLALRPELRAGGDDVWDRAEDGLRSALKAASLDWEELPGEGAFYGPKIEYHLRDAIGRTWQCGTLQLDFVLPERLDASYVGEDGNKHRPVMLHRAVLGTLERFIGIMLESYAGKLPLWLAPDQIMVCPITTEADSYGVTVMEALKEAGLRAGIDLRNEKINYKVREHSVSKIPVILAVGGREAEGRTVSMRRLGSKESQILSLDEAVQMLAAEATPPDLRV</sequence>
<dbReference type="GO" id="GO:0004829">
    <property type="term" value="F:threonine-tRNA ligase activity"/>
    <property type="evidence" value="ECO:0007669"/>
    <property type="project" value="UniProtKB-UniRule"/>
</dbReference>
<dbReference type="FunFam" id="3.30.930.10:FF:000002">
    <property type="entry name" value="Threonine--tRNA ligase"/>
    <property type="match status" value="1"/>
</dbReference>
<keyword evidence="5 13" id="KW-0479">Metal-binding</keyword>
<dbReference type="Gene3D" id="3.30.930.10">
    <property type="entry name" value="Bira Bifunctional Protein, Domain 2"/>
    <property type="match status" value="1"/>
</dbReference>
<dbReference type="Pfam" id="PF07973">
    <property type="entry name" value="tRNA_SAD"/>
    <property type="match status" value="1"/>
</dbReference>
<dbReference type="OrthoDB" id="9802304at2"/>
<dbReference type="SMART" id="SM00863">
    <property type="entry name" value="tRNA_SAD"/>
    <property type="match status" value="1"/>
</dbReference>
<evidence type="ECO:0000256" key="11">
    <source>
        <dbReference type="ARBA" id="ARBA00023146"/>
    </source>
</evidence>
<dbReference type="PATRIC" id="fig|1397666.3.peg.950"/>
<evidence type="ECO:0000256" key="2">
    <source>
        <dbReference type="ARBA" id="ARBA00022490"/>
    </source>
</evidence>
<evidence type="ECO:0000313" key="16">
    <source>
        <dbReference type="EMBL" id="ERL46074.1"/>
    </source>
</evidence>
<dbReference type="PANTHER" id="PTHR11451:SF44">
    <property type="entry name" value="THREONINE--TRNA LIGASE, CHLOROPLASTIC_MITOCHONDRIAL 2"/>
    <property type="match status" value="1"/>
</dbReference>
<dbReference type="InterPro" id="IPR004095">
    <property type="entry name" value="TGS"/>
</dbReference>
<dbReference type="InterPro" id="IPR004154">
    <property type="entry name" value="Anticodon-bd"/>
</dbReference>
<dbReference type="AlphaFoldDB" id="U2W905"/>
<feature type="binding site" evidence="13">
    <location>
        <position position="348"/>
    </location>
    <ligand>
        <name>Zn(2+)</name>
        <dbReference type="ChEBI" id="CHEBI:29105"/>
        <note>catalytic</note>
    </ligand>
</feature>
<evidence type="ECO:0000313" key="17">
    <source>
        <dbReference type="Proteomes" id="UP000016762"/>
    </source>
</evidence>
<evidence type="ECO:0000256" key="12">
    <source>
        <dbReference type="ARBA" id="ARBA00049515"/>
    </source>
</evidence>
<dbReference type="InterPro" id="IPR018163">
    <property type="entry name" value="Thr/Ala-tRNA-synth_IIc_edit"/>
</dbReference>
<dbReference type="Gene3D" id="3.30.54.20">
    <property type="match status" value="1"/>
</dbReference>
<comment type="cofactor">
    <cofactor evidence="13">
        <name>Zn(2+)</name>
        <dbReference type="ChEBI" id="CHEBI:29105"/>
    </cofactor>
    <text evidence="13">Binds 1 zinc ion per subunit.</text>
</comment>
<dbReference type="FunFam" id="3.30.980.10:FF:000005">
    <property type="entry name" value="Threonyl-tRNA synthetase, mitochondrial"/>
    <property type="match status" value="1"/>
</dbReference>
<dbReference type="Pfam" id="PF00587">
    <property type="entry name" value="tRNA-synt_2b"/>
    <property type="match status" value="1"/>
</dbReference>
<dbReference type="GO" id="GO:0005524">
    <property type="term" value="F:ATP binding"/>
    <property type="evidence" value="ECO:0007669"/>
    <property type="project" value="UniProtKB-UniRule"/>
</dbReference>
<dbReference type="EC" id="6.1.1.3" evidence="13"/>
<dbReference type="InterPro" id="IPR012947">
    <property type="entry name" value="tRNA_SAD"/>
</dbReference>
<dbReference type="InterPro" id="IPR036621">
    <property type="entry name" value="Anticodon-bd_dom_sf"/>
</dbReference>
<keyword evidence="10 13" id="KW-0648">Protein biosynthesis</keyword>
<feature type="binding site" evidence="13">
    <location>
        <position position="525"/>
    </location>
    <ligand>
        <name>Zn(2+)</name>
        <dbReference type="ChEBI" id="CHEBI:29105"/>
        <note>catalytic</note>
    </ligand>
</feature>
<keyword evidence="4 13" id="KW-0436">Ligase</keyword>
<dbReference type="SUPFAM" id="SSF55186">
    <property type="entry name" value="ThrRS/AlaRS common domain"/>
    <property type="match status" value="1"/>
</dbReference>
<comment type="catalytic activity">
    <reaction evidence="12 13">
        <text>tRNA(Thr) + L-threonine + ATP = L-threonyl-tRNA(Thr) + AMP + diphosphate + H(+)</text>
        <dbReference type="Rhea" id="RHEA:24624"/>
        <dbReference type="Rhea" id="RHEA-COMP:9670"/>
        <dbReference type="Rhea" id="RHEA-COMP:9704"/>
        <dbReference type="ChEBI" id="CHEBI:15378"/>
        <dbReference type="ChEBI" id="CHEBI:30616"/>
        <dbReference type="ChEBI" id="CHEBI:33019"/>
        <dbReference type="ChEBI" id="CHEBI:57926"/>
        <dbReference type="ChEBI" id="CHEBI:78442"/>
        <dbReference type="ChEBI" id="CHEBI:78534"/>
        <dbReference type="ChEBI" id="CHEBI:456215"/>
        <dbReference type="EC" id="6.1.1.3"/>
    </reaction>
</comment>
<dbReference type="eggNOG" id="COG0441">
    <property type="taxonomic scope" value="Bacteria"/>
</dbReference>
<dbReference type="InterPro" id="IPR006195">
    <property type="entry name" value="aa-tRNA-synth_II"/>
</dbReference>
<name>U2W905_9PROT</name>
<dbReference type="Gene3D" id="3.10.20.30">
    <property type="match status" value="1"/>
</dbReference>
<dbReference type="InterPro" id="IPR033728">
    <property type="entry name" value="ThrRS_core"/>
</dbReference>
<dbReference type="Gene3D" id="3.30.980.10">
    <property type="entry name" value="Threonyl-trna Synthetase, Chain A, domain 2"/>
    <property type="match status" value="1"/>
</dbReference>
<keyword evidence="16" id="KW-0560">Oxidoreductase</keyword>
<organism evidence="16 17">
    <name type="scientific">Candidatus Micropelagius thuwalensis</name>
    <dbReference type="NCBI Taxonomy" id="1397666"/>
    <lineage>
        <taxon>Bacteria</taxon>
        <taxon>Pseudomonadati</taxon>
        <taxon>Pseudomonadota</taxon>
        <taxon>Alphaproteobacteria</taxon>
        <taxon>PS1 clade</taxon>
        <taxon>Candidatus Micropelagius</taxon>
    </lineage>
</organism>
<dbReference type="CDD" id="cd00860">
    <property type="entry name" value="ThrRS_anticodon"/>
    <property type="match status" value="1"/>
</dbReference>
<keyword evidence="3 13" id="KW-0820">tRNA-binding</keyword>
<keyword evidence="7 13" id="KW-0862">Zinc</keyword>
<dbReference type="Proteomes" id="UP000016762">
    <property type="component" value="Unassembled WGS sequence"/>
</dbReference>
<dbReference type="FunFam" id="3.40.50.800:FF:000001">
    <property type="entry name" value="Threonine--tRNA ligase"/>
    <property type="match status" value="1"/>
</dbReference>
<dbReference type="InterPro" id="IPR012676">
    <property type="entry name" value="TGS-like"/>
</dbReference>
<keyword evidence="8 13" id="KW-0067">ATP-binding</keyword>
<comment type="subcellular location">
    <subcellularLocation>
        <location evidence="13">Cytoplasm</location>
    </subcellularLocation>
</comment>
<dbReference type="GO" id="GO:0000049">
    <property type="term" value="F:tRNA binding"/>
    <property type="evidence" value="ECO:0007669"/>
    <property type="project" value="UniProtKB-KW"/>
</dbReference>
<dbReference type="PANTHER" id="PTHR11451">
    <property type="entry name" value="THREONINE-TRNA LIGASE"/>
    <property type="match status" value="1"/>
</dbReference>
<dbReference type="NCBIfam" id="TIGR00418">
    <property type="entry name" value="thrS"/>
    <property type="match status" value="1"/>
</dbReference>
<dbReference type="SUPFAM" id="SSF55681">
    <property type="entry name" value="Class II aaRS and biotin synthetases"/>
    <property type="match status" value="1"/>
</dbReference>
<dbReference type="Pfam" id="PF02824">
    <property type="entry name" value="TGS"/>
    <property type="match status" value="1"/>
</dbReference>
<keyword evidence="2 13" id="KW-0963">Cytoplasm</keyword>
<gene>
    <name evidence="13" type="primary">thrS</name>
    <name evidence="16" type="ORF">RS24_01062</name>
</gene>
<dbReference type="EMBL" id="AWXE01000004">
    <property type="protein sequence ID" value="ERL46074.1"/>
    <property type="molecule type" value="Genomic_DNA"/>
</dbReference>
<evidence type="ECO:0000259" key="14">
    <source>
        <dbReference type="PROSITE" id="PS50862"/>
    </source>
</evidence>
<comment type="similarity">
    <text evidence="1 13">Belongs to the class-II aminoacyl-tRNA synthetase family.</text>
</comment>
<evidence type="ECO:0000256" key="8">
    <source>
        <dbReference type="ARBA" id="ARBA00022840"/>
    </source>
</evidence>
<evidence type="ECO:0000259" key="15">
    <source>
        <dbReference type="PROSITE" id="PS51880"/>
    </source>
</evidence>
<evidence type="ECO:0000256" key="3">
    <source>
        <dbReference type="ARBA" id="ARBA00022555"/>
    </source>
</evidence>
<comment type="subunit">
    <text evidence="13">Homodimer.</text>
</comment>
<keyword evidence="11 13" id="KW-0030">Aminoacyl-tRNA synthetase</keyword>
<comment type="caution">
    <text evidence="16">The sequence shown here is derived from an EMBL/GenBank/DDBJ whole genome shotgun (WGS) entry which is preliminary data.</text>
</comment>
<reference evidence="16 17" key="1">
    <citation type="journal article" date="2014" name="FEMS Microbiol. Ecol.">
        <title>Genomic differentiation among two strains of the PS1 clade isolated from geographically separated marine habitats.</title>
        <authorList>
            <person name="Jimenez-Infante F."/>
            <person name="Ngugi D.K."/>
            <person name="Alam I."/>
            <person name="Rashid M."/>
            <person name="Baalawi W."/>
            <person name="Kamau A.A."/>
            <person name="Bajic V.B."/>
            <person name="Stingl U."/>
        </authorList>
    </citation>
    <scope>NUCLEOTIDE SEQUENCE [LARGE SCALE GENOMIC DNA]</scope>
    <source>
        <strain evidence="16 17">RS24</strain>
    </source>
</reference>
<dbReference type="SUPFAM" id="SSF52954">
    <property type="entry name" value="Class II aaRS ABD-related"/>
    <property type="match status" value="1"/>
</dbReference>
<dbReference type="PROSITE" id="PS50862">
    <property type="entry name" value="AA_TRNA_LIGASE_II"/>
    <property type="match status" value="1"/>
</dbReference>
<dbReference type="RefSeq" id="WP_021777053.1">
    <property type="nucleotide sequence ID" value="NZ_AWXE01000004.1"/>
</dbReference>
<keyword evidence="9 13" id="KW-0694">RNA-binding</keyword>
<dbReference type="CDD" id="cd00771">
    <property type="entry name" value="ThrRS_core"/>
    <property type="match status" value="1"/>
</dbReference>
<proteinExistence type="inferred from homology"/>
<dbReference type="STRING" id="1397666.RS24_01062"/>
<dbReference type="InterPro" id="IPR045864">
    <property type="entry name" value="aa-tRNA-synth_II/BPL/LPL"/>
</dbReference>
<evidence type="ECO:0000256" key="4">
    <source>
        <dbReference type="ARBA" id="ARBA00022598"/>
    </source>
</evidence>
<feature type="binding site" evidence="13">
    <location>
        <position position="399"/>
    </location>
    <ligand>
        <name>Zn(2+)</name>
        <dbReference type="ChEBI" id="CHEBI:29105"/>
        <note>catalytic</note>
    </ligand>
</feature>
<evidence type="ECO:0000256" key="1">
    <source>
        <dbReference type="ARBA" id="ARBA00008226"/>
    </source>
</evidence>
<dbReference type="InterPro" id="IPR047246">
    <property type="entry name" value="ThrRS_anticodon"/>
</dbReference>
<keyword evidence="6 13" id="KW-0547">Nucleotide-binding</keyword>
<dbReference type="InterPro" id="IPR002320">
    <property type="entry name" value="Thr-tRNA-ligase_IIa"/>
</dbReference>
<dbReference type="PRINTS" id="PR01047">
    <property type="entry name" value="TRNASYNTHTHR"/>
</dbReference>
<dbReference type="GO" id="GO:0046872">
    <property type="term" value="F:metal ion binding"/>
    <property type="evidence" value="ECO:0007669"/>
    <property type="project" value="UniProtKB-KW"/>
</dbReference>
<dbReference type="FunFam" id="3.10.20.30:FF:000005">
    <property type="entry name" value="Threonine--tRNA ligase"/>
    <property type="match status" value="1"/>
</dbReference>
<accession>U2W905</accession>
<dbReference type="InterPro" id="IPR002314">
    <property type="entry name" value="aa-tRNA-synt_IIb"/>
</dbReference>
<keyword evidence="17" id="KW-1185">Reference proteome</keyword>
<dbReference type="GO" id="GO:0006435">
    <property type="term" value="P:threonyl-tRNA aminoacylation"/>
    <property type="evidence" value="ECO:0007669"/>
    <property type="project" value="UniProtKB-UniRule"/>
</dbReference>
<dbReference type="FunFam" id="3.30.54.20:FF:000002">
    <property type="entry name" value="Threonine--tRNA ligase"/>
    <property type="match status" value="1"/>
</dbReference>
<dbReference type="PROSITE" id="PS51880">
    <property type="entry name" value="TGS"/>
    <property type="match status" value="1"/>
</dbReference>
<dbReference type="GO" id="GO:0005737">
    <property type="term" value="C:cytoplasm"/>
    <property type="evidence" value="ECO:0007669"/>
    <property type="project" value="UniProtKB-SubCell"/>
</dbReference>
<dbReference type="GO" id="GO:0016491">
    <property type="term" value="F:oxidoreductase activity"/>
    <property type="evidence" value="ECO:0007669"/>
    <property type="project" value="UniProtKB-KW"/>
</dbReference>
<dbReference type="InterPro" id="IPR012675">
    <property type="entry name" value="Beta-grasp_dom_sf"/>
</dbReference>
<feature type="domain" description="TGS" evidence="15">
    <location>
        <begin position="1"/>
        <end position="61"/>
    </location>
</feature>
<comment type="caution">
    <text evidence="13">Lacks conserved residue(s) required for the propagation of feature annotation.</text>
</comment>
<evidence type="ECO:0000256" key="7">
    <source>
        <dbReference type="ARBA" id="ARBA00022833"/>
    </source>
</evidence>